<dbReference type="InterPro" id="IPR050834">
    <property type="entry name" value="Glycosyltransf_2"/>
</dbReference>
<dbReference type="CDD" id="cd00761">
    <property type="entry name" value="Glyco_tranf_GTA_type"/>
    <property type="match status" value="1"/>
</dbReference>
<keyword evidence="2" id="KW-0808">Transferase</keyword>
<dbReference type="PANTHER" id="PTHR43685">
    <property type="entry name" value="GLYCOSYLTRANSFERASE"/>
    <property type="match status" value="1"/>
</dbReference>
<evidence type="ECO:0000313" key="3">
    <source>
        <dbReference type="Proteomes" id="UP000011859"/>
    </source>
</evidence>
<dbReference type="KEGG" id="rhd:R2APBS1_3700"/>
<keyword evidence="3" id="KW-1185">Reference proteome</keyword>
<reference evidence="2 3" key="1">
    <citation type="submission" date="2012-04" db="EMBL/GenBank/DDBJ databases">
        <title>Complete genome of Rhodanobacter sp. 2APBS1.</title>
        <authorList>
            <consortium name="US DOE Joint Genome Institute"/>
            <person name="Huntemann M."/>
            <person name="Wei C.-L."/>
            <person name="Han J."/>
            <person name="Detter J.C."/>
            <person name="Han C."/>
            <person name="Tapia R."/>
            <person name="Munk A.C.C."/>
            <person name="Chen A."/>
            <person name="Krypides N."/>
            <person name="Mavromatis K."/>
            <person name="Markowitz V."/>
            <person name="Szeto E."/>
            <person name="Ivanova N."/>
            <person name="Mikhailova N."/>
            <person name="Ovchinnikova G."/>
            <person name="Pagani I."/>
            <person name="Pati A."/>
            <person name="Goodwin L."/>
            <person name="Peters L."/>
            <person name="Pitluck S."/>
            <person name="Woyke T."/>
            <person name="Prakash O."/>
            <person name="Elkins J."/>
            <person name="Brown S."/>
            <person name="Palumbo A."/>
            <person name="Hemme C."/>
            <person name="Zhou J."/>
            <person name="Watson D."/>
            <person name="Jardine P."/>
            <person name="Kostka J."/>
            <person name="Green S."/>
        </authorList>
    </citation>
    <scope>NUCLEOTIDE SEQUENCE [LARGE SCALE GENOMIC DNA]</scope>
    <source>
        <strain evidence="2 3">2APBS1</strain>
    </source>
</reference>
<dbReference type="OrthoDB" id="9801954at2"/>
<dbReference type="HOGENOM" id="CLU_025996_0_7_6"/>
<dbReference type="PATRIC" id="fig|666685.9.peg.3191"/>
<dbReference type="GeneID" id="72428306"/>
<dbReference type="PANTHER" id="PTHR43685:SF11">
    <property type="entry name" value="GLYCOSYLTRANSFERASE TAGX-RELATED"/>
    <property type="match status" value="1"/>
</dbReference>
<accession>I4WK50</accession>
<accession>M4NII5</accession>
<organism evidence="2 3">
    <name type="scientific">Rhodanobacter denitrificans</name>
    <dbReference type="NCBI Taxonomy" id="666685"/>
    <lineage>
        <taxon>Bacteria</taxon>
        <taxon>Pseudomonadati</taxon>
        <taxon>Pseudomonadota</taxon>
        <taxon>Gammaproteobacteria</taxon>
        <taxon>Lysobacterales</taxon>
        <taxon>Rhodanobacteraceae</taxon>
        <taxon>Rhodanobacter</taxon>
    </lineage>
</organism>
<name>I4WK50_9GAMM</name>
<dbReference type="eggNOG" id="COG1216">
    <property type="taxonomic scope" value="Bacteria"/>
</dbReference>
<dbReference type="Pfam" id="PF00535">
    <property type="entry name" value="Glycos_transf_2"/>
    <property type="match status" value="1"/>
</dbReference>
<dbReference type="GO" id="GO:0016740">
    <property type="term" value="F:transferase activity"/>
    <property type="evidence" value="ECO:0007669"/>
    <property type="project" value="UniProtKB-KW"/>
</dbReference>
<dbReference type="InterPro" id="IPR001173">
    <property type="entry name" value="Glyco_trans_2-like"/>
</dbReference>
<evidence type="ECO:0000313" key="2">
    <source>
        <dbReference type="EMBL" id="AGG90760.1"/>
    </source>
</evidence>
<dbReference type="InterPro" id="IPR029044">
    <property type="entry name" value="Nucleotide-diphossugar_trans"/>
</dbReference>
<dbReference type="Gene3D" id="3.90.550.10">
    <property type="entry name" value="Spore Coat Polysaccharide Biosynthesis Protein SpsA, Chain A"/>
    <property type="match status" value="1"/>
</dbReference>
<sequence>MTSFAVVITSYNYRGFVGTAVDSALAQSRAPMQVIVVDDGSTDGTPAYLRERYGADPRVTLLCGENGGQLVAFQRGVAQARADVVCFLDADDRWEPDYLARLGELYDSRRDVDFVFSDMQLFGDQQRWMGYAACSRDLGFTAISTYVLMHWYGAPTSALSMRALWARRTLELPAELGQTWRLSADNCLVFGASVLGAHKYYLRTGAVHYRIHGNNGWWGRQTAATTYLNRFRSRCLIEIYARNIGLDERCLESVKHEFRTKPDPSWREARHYAKLARLRHGSWLRNQQRAASILWSAIRPRRHVPATD</sequence>
<evidence type="ECO:0000259" key="1">
    <source>
        <dbReference type="Pfam" id="PF00535"/>
    </source>
</evidence>
<dbReference type="AlphaFoldDB" id="I4WK50"/>
<feature type="domain" description="Glycosyltransferase 2-like" evidence="1">
    <location>
        <begin position="6"/>
        <end position="116"/>
    </location>
</feature>
<dbReference type="EMBL" id="CP003470">
    <property type="protein sequence ID" value="AGG90760.1"/>
    <property type="molecule type" value="Genomic_DNA"/>
</dbReference>
<gene>
    <name evidence="2" type="ORF">R2APBS1_3700</name>
</gene>
<dbReference type="SUPFAM" id="SSF53448">
    <property type="entry name" value="Nucleotide-diphospho-sugar transferases"/>
    <property type="match status" value="1"/>
</dbReference>
<dbReference type="RefSeq" id="WP_007513510.1">
    <property type="nucleotide sequence ID" value="NC_020541.1"/>
</dbReference>
<protein>
    <submittedName>
        <fullName evidence="2">Glycosyl transferase</fullName>
    </submittedName>
</protein>
<dbReference type="STRING" id="666685.R2APBS1_3700"/>
<proteinExistence type="predicted"/>
<dbReference type="Proteomes" id="UP000011859">
    <property type="component" value="Chromosome"/>
</dbReference>